<evidence type="ECO:0000313" key="7">
    <source>
        <dbReference type="Proteomes" id="UP001501645"/>
    </source>
</evidence>
<dbReference type="PANTHER" id="PTHR43053">
    <property type="entry name" value="GLYCOSIDASE FAMILY 31"/>
    <property type="match status" value="1"/>
</dbReference>
<dbReference type="Pfam" id="PF16875">
    <property type="entry name" value="Glyco_hydro_36N"/>
    <property type="match status" value="1"/>
</dbReference>
<dbReference type="EMBL" id="BAABKO010000003">
    <property type="protein sequence ID" value="GAA4775133.1"/>
    <property type="molecule type" value="Genomic_DNA"/>
</dbReference>
<accession>A0ABP9A7G2</accession>
<dbReference type="RefSeq" id="WP_345438578.1">
    <property type="nucleotide sequence ID" value="NZ_BAABKO010000003.1"/>
</dbReference>
<evidence type="ECO:0000256" key="3">
    <source>
        <dbReference type="ARBA" id="ARBA00022801"/>
    </source>
</evidence>
<dbReference type="Gene3D" id="2.70.98.60">
    <property type="entry name" value="alpha-galactosidase from lactobacil brevis"/>
    <property type="match status" value="1"/>
</dbReference>
<dbReference type="Gene3D" id="3.20.20.70">
    <property type="entry name" value="Aldolase class I"/>
    <property type="match status" value="1"/>
</dbReference>
<dbReference type="PRINTS" id="PR00743">
    <property type="entry name" value="GLHYDRLASE36"/>
</dbReference>
<dbReference type="InterPro" id="IPR017853">
    <property type="entry name" value="GH"/>
</dbReference>
<dbReference type="CDD" id="cd14791">
    <property type="entry name" value="GH36"/>
    <property type="match status" value="1"/>
</dbReference>
<protein>
    <recommendedName>
        <fullName evidence="2">alpha-galactosidase</fullName>
        <ecNumber evidence="2">3.2.1.22</ecNumber>
    </recommendedName>
</protein>
<evidence type="ECO:0000256" key="4">
    <source>
        <dbReference type="ARBA" id="ARBA00023295"/>
    </source>
</evidence>
<dbReference type="EC" id="3.2.1.22" evidence="2"/>
<name>A0ABP9A7G2_9MICO</name>
<evidence type="ECO:0000256" key="1">
    <source>
        <dbReference type="ARBA" id="ARBA00001255"/>
    </source>
</evidence>
<proteinExistence type="predicted"/>
<dbReference type="InterPro" id="IPR031704">
    <property type="entry name" value="Glyco_hydro_36_N"/>
</dbReference>
<dbReference type="PANTHER" id="PTHR43053:SF3">
    <property type="entry name" value="ALPHA-GALACTOSIDASE C-RELATED"/>
    <property type="match status" value="1"/>
</dbReference>
<dbReference type="InterPro" id="IPR050985">
    <property type="entry name" value="Alpha-glycosidase_related"/>
</dbReference>
<dbReference type="InterPro" id="IPR002252">
    <property type="entry name" value="Glyco_hydro_36"/>
</dbReference>
<keyword evidence="4" id="KW-0326">Glycosidase</keyword>
<keyword evidence="3" id="KW-0378">Hydrolase</keyword>
<evidence type="ECO:0000313" key="6">
    <source>
        <dbReference type="EMBL" id="GAA4775133.1"/>
    </source>
</evidence>
<reference evidence="7" key="1">
    <citation type="journal article" date="2019" name="Int. J. Syst. Evol. Microbiol.">
        <title>The Global Catalogue of Microorganisms (GCM) 10K type strain sequencing project: providing services to taxonomists for standard genome sequencing and annotation.</title>
        <authorList>
            <consortium name="The Broad Institute Genomics Platform"/>
            <consortium name="The Broad Institute Genome Sequencing Center for Infectious Disease"/>
            <person name="Wu L."/>
            <person name="Ma J."/>
        </authorList>
    </citation>
    <scope>NUCLEOTIDE SEQUENCE [LARGE SCALE GENOMIC DNA]</scope>
    <source>
        <strain evidence="7">JCM 18537</strain>
    </source>
</reference>
<organism evidence="6 7">
    <name type="scientific">Microbacterium gilvum</name>
    <dbReference type="NCBI Taxonomy" id="1336204"/>
    <lineage>
        <taxon>Bacteria</taxon>
        <taxon>Bacillati</taxon>
        <taxon>Actinomycetota</taxon>
        <taxon>Actinomycetes</taxon>
        <taxon>Micrococcales</taxon>
        <taxon>Microbacteriaceae</taxon>
        <taxon>Microbacterium</taxon>
    </lineage>
</organism>
<gene>
    <name evidence="6" type="ORF">GCM10023351_19470</name>
</gene>
<dbReference type="InterPro" id="IPR038417">
    <property type="entry name" value="Alpga-gal_N_sf"/>
</dbReference>
<dbReference type="Proteomes" id="UP001501645">
    <property type="component" value="Unassembled WGS sequence"/>
</dbReference>
<dbReference type="InterPro" id="IPR013785">
    <property type="entry name" value="Aldolase_TIM"/>
</dbReference>
<dbReference type="Pfam" id="PF02065">
    <property type="entry name" value="Melibiase"/>
    <property type="match status" value="1"/>
</dbReference>
<keyword evidence="7" id="KW-1185">Reference proteome</keyword>
<feature type="domain" description="Glycosyl hydrolase family 36 N-terminal" evidence="5">
    <location>
        <begin position="77"/>
        <end position="166"/>
    </location>
</feature>
<dbReference type="SUPFAM" id="SSF51445">
    <property type="entry name" value="(Trans)glycosidases"/>
    <property type="match status" value="1"/>
</dbReference>
<comment type="caution">
    <text evidence="6">The sequence shown here is derived from an EMBL/GenBank/DDBJ whole genome shotgun (WGS) entry which is preliminary data.</text>
</comment>
<comment type="catalytic activity">
    <reaction evidence="1">
        <text>Hydrolysis of terminal, non-reducing alpha-D-galactose residues in alpha-D-galactosides, including galactose oligosaccharides, galactomannans and galactolipids.</text>
        <dbReference type="EC" id="3.2.1.22"/>
    </reaction>
</comment>
<evidence type="ECO:0000259" key="5">
    <source>
        <dbReference type="Pfam" id="PF16875"/>
    </source>
</evidence>
<sequence>MTDVLAAPTLATLDAGAFAVAWSDDHPAGLHSGRSTLGGRVGTALVEVLTAAEQRARTSQAYYRSAVGERLRVRSTDQIDEETVVIVQRDEATGLETSTTLTAPRGTSALRIETAVVNTSDAPITLTAIGSATVGFGRDAADLAGMSLLTARSEWLAENRWSERPLPSVLPELSLPLHGQDGRGHAAISSHGAWSSGEFVPVGALVSGSDALAWQIETSAGWTVDLSQTADGGVLTLLGPADLENHFAHRLEPGGGFAAVPVAVAVSASGIDGAIAELTAYRRWLRRDRIEALPVVYNDFMNTLMGQPTTDVLLPLVAEAAAAGCEVFCIDAGWFADPSVGDWWATVGEWRESSTRFPDGGLQRVTRAIRENGMRVGLWLEPEVIGAASPAARSLPDDAFFQRFGERVREHERFHLDFRHPSARAHLDAVVDALVRDHDATYLKLDYNINPGAGTEYDATSAGDGLLAHTRAFREWLVAVQERHPGLELENCSSGAMRADYALLSVTHLQSTSDQQDFRLYPPVAASAPMSILPEQCGNWAYPAAGMSEEETAFTLVTGLSGRLYLSGFLDSLSDEQRAAVARAVALHKDLRASLADAVPFWPRGLPAWDDDIVCLGLRAPERTLLFVWDRAAEASAILVPGVHGCVAQAFPTSGWAVSSSGDGIVIETVAGPTARVLTVEESS</sequence>
<evidence type="ECO:0000256" key="2">
    <source>
        <dbReference type="ARBA" id="ARBA00012755"/>
    </source>
</evidence>